<dbReference type="Proteomes" id="UP001358586">
    <property type="component" value="Chromosome 6"/>
</dbReference>
<gene>
    <name evidence="3" type="ORF">PVK06_020747</name>
</gene>
<evidence type="ECO:0000256" key="1">
    <source>
        <dbReference type="ARBA" id="ARBA00008936"/>
    </source>
</evidence>
<organism evidence="3 4">
    <name type="scientific">Gossypium arboreum</name>
    <name type="common">Tree cotton</name>
    <name type="synonym">Gossypium nanking</name>
    <dbReference type="NCBI Taxonomy" id="29729"/>
    <lineage>
        <taxon>Eukaryota</taxon>
        <taxon>Viridiplantae</taxon>
        <taxon>Streptophyta</taxon>
        <taxon>Embryophyta</taxon>
        <taxon>Tracheophyta</taxon>
        <taxon>Spermatophyta</taxon>
        <taxon>Magnoliopsida</taxon>
        <taxon>eudicotyledons</taxon>
        <taxon>Gunneridae</taxon>
        <taxon>Pentapetalae</taxon>
        <taxon>rosids</taxon>
        <taxon>malvids</taxon>
        <taxon>Malvales</taxon>
        <taxon>Malvaceae</taxon>
        <taxon>Malvoideae</taxon>
        <taxon>Gossypium</taxon>
    </lineage>
</organism>
<dbReference type="InterPro" id="IPR000194">
    <property type="entry name" value="ATPase_F1/V1/A1_a/bsu_nucl-bd"/>
</dbReference>
<reference evidence="3 4" key="1">
    <citation type="submission" date="2023-03" db="EMBL/GenBank/DDBJ databases">
        <title>WGS of Gossypium arboreum.</title>
        <authorList>
            <person name="Yu D."/>
        </authorList>
    </citation>
    <scope>NUCLEOTIDE SEQUENCE [LARGE SCALE GENOMIC DNA]</scope>
    <source>
        <tissue evidence="3">Leaf</tissue>
    </source>
</reference>
<evidence type="ECO:0000259" key="2">
    <source>
        <dbReference type="Pfam" id="PF00006"/>
    </source>
</evidence>
<comment type="caution">
    <text evidence="3">The sequence shown here is derived from an EMBL/GenBank/DDBJ whole genome shotgun (WGS) entry which is preliminary data.</text>
</comment>
<dbReference type="InterPro" id="IPR005294">
    <property type="entry name" value="ATP_synth_F1_asu"/>
</dbReference>
<dbReference type="Gene3D" id="3.40.50.12240">
    <property type="match status" value="1"/>
</dbReference>
<dbReference type="SUPFAM" id="SSF52540">
    <property type="entry name" value="P-loop containing nucleoside triphosphate hydrolases"/>
    <property type="match status" value="1"/>
</dbReference>
<evidence type="ECO:0000313" key="4">
    <source>
        <dbReference type="Proteomes" id="UP001358586"/>
    </source>
</evidence>
<dbReference type="PANTHER" id="PTHR48082:SF2">
    <property type="entry name" value="ATP SYNTHASE SUBUNIT ALPHA, MITOCHONDRIAL"/>
    <property type="match status" value="1"/>
</dbReference>
<proteinExistence type="inferred from homology"/>
<dbReference type="PANTHER" id="PTHR48082">
    <property type="entry name" value="ATP SYNTHASE SUBUNIT ALPHA, MITOCHONDRIAL"/>
    <property type="match status" value="1"/>
</dbReference>
<accession>A0ABR0PN65</accession>
<name>A0ABR0PN65_GOSAR</name>
<feature type="domain" description="ATPase F1/V1/A1 complex alpha/beta subunit nucleotide-binding" evidence="2">
    <location>
        <begin position="1"/>
        <end position="52"/>
    </location>
</feature>
<protein>
    <recommendedName>
        <fullName evidence="2">ATPase F1/V1/A1 complex alpha/beta subunit nucleotide-binding domain-containing protein</fullName>
    </recommendedName>
</protein>
<keyword evidence="4" id="KW-1185">Reference proteome</keyword>
<dbReference type="Pfam" id="PF00006">
    <property type="entry name" value="ATP-synt_ab"/>
    <property type="match status" value="1"/>
</dbReference>
<comment type="similarity">
    <text evidence="1">Belongs to the ATPase alpha/beta chains family.</text>
</comment>
<sequence>MTALPIVETQSGDVSAYIPTNVISITDGQIFLSADLFNARIRLAINVGISVSRVGSAAQIKAMKQVAGMNNLSTP</sequence>
<dbReference type="EMBL" id="JARKNE010000006">
    <property type="protein sequence ID" value="KAK5825872.1"/>
    <property type="molecule type" value="Genomic_DNA"/>
</dbReference>
<dbReference type="InterPro" id="IPR027417">
    <property type="entry name" value="P-loop_NTPase"/>
</dbReference>
<evidence type="ECO:0000313" key="3">
    <source>
        <dbReference type="EMBL" id="KAK5825872.1"/>
    </source>
</evidence>